<feature type="compositionally biased region" description="Acidic residues" evidence="1">
    <location>
        <begin position="182"/>
        <end position="220"/>
    </location>
</feature>
<sequence length="572" mass="63913">MPPKRSLKRRGEDEDRRQSKKVGKNKREITYDTYDEALDGGVEMEEKGERYKDGDKSQRFYERAVELYEKALGFQETYDAAYNQARALYTLSTSFLLPPSCVPTLRRSIALYTQATNLTNSPLLRMDVGFNLSQSYSSLADILEDLDSDTHLEEIRKLRIQARDILQEVMDGQEEYLRATSEDNDADETEEVVDEIETGADAPEESMEVDPDDQDGEEETFETHLPTPSTYIDTVITLIDIHLSLWTATVEPQTPIQEDQLAVRNILDRAAVFASPGRQAELDLAEVKVLLSMDSIIWEIYKGQAQPTMGLEKSLEGAIAALTAISSSLDITPPEEPTVKPEILTILADTHVVIANRMIFLNKHYPPGPSPLAQQAWFHLSQATVHLNTALELPTSAFTPKEFKPSVLLSLAKASLSRAKLSPSHDTAKRNATQLIDNANTYAARAGEGLGWKFLRFDGSAPASTGLTLSIGGSNGKDELPWQAGWESELLARNIALQQIRNCLYATKSEIIPQEDKNKYATGLKKVLNKLNAQQGERAISQKDVERFLAEIEDDEGLIEETEKGWWKEVFA</sequence>
<dbReference type="RefSeq" id="XP_019008423.1">
    <property type="nucleotide sequence ID" value="XM_019158677.1"/>
</dbReference>
<gene>
    <name evidence="2" type="ORF">I206_06982</name>
    <name evidence="3" type="ORF">I206_101927</name>
</gene>
<feature type="region of interest" description="Disordered" evidence="1">
    <location>
        <begin position="1"/>
        <end position="28"/>
    </location>
</feature>
<feature type="region of interest" description="Disordered" evidence="1">
    <location>
        <begin position="178"/>
        <end position="224"/>
    </location>
</feature>
<reference evidence="2" key="1">
    <citation type="submission" date="2013-07" db="EMBL/GenBank/DDBJ databases">
        <title>The Genome Sequence of Cryptococcus pinus CBS10737.</title>
        <authorList>
            <consortium name="The Broad Institute Genome Sequencing Platform"/>
            <person name="Cuomo C."/>
            <person name="Litvintseva A."/>
            <person name="Chen Y."/>
            <person name="Heitman J."/>
            <person name="Sun S."/>
            <person name="Springer D."/>
            <person name="Dromer F."/>
            <person name="Young S.K."/>
            <person name="Zeng Q."/>
            <person name="Gargeya S."/>
            <person name="Fitzgerald M."/>
            <person name="Abouelleil A."/>
            <person name="Alvarado L."/>
            <person name="Berlin A.M."/>
            <person name="Chapman S.B."/>
            <person name="Dewar J."/>
            <person name="Goldberg J."/>
            <person name="Griggs A."/>
            <person name="Gujja S."/>
            <person name="Hansen M."/>
            <person name="Howarth C."/>
            <person name="Imamovic A."/>
            <person name="Larimer J."/>
            <person name="McCowan C."/>
            <person name="Murphy C."/>
            <person name="Pearson M."/>
            <person name="Priest M."/>
            <person name="Roberts A."/>
            <person name="Saif S."/>
            <person name="Shea T."/>
            <person name="Sykes S."/>
            <person name="Wortman J."/>
            <person name="Nusbaum C."/>
            <person name="Birren B."/>
        </authorList>
    </citation>
    <scope>NUCLEOTIDE SEQUENCE [LARGE SCALE GENOMIC DNA]</scope>
    <source>
        <strain evidence="2">CBS 10737</strain>
    </source>
</reference>
<reference evidence="2" key="3">
    <citation type="submission" date="2016-07" db="EMBL/GenBank/DDBJ databases">
        <title>Evolution of pathogenesis and genome organization in the Tremellales.</title>
        <authorList>
            <person name="Cuomo C."/>
            <person name="Litvintseva A."/>
            <person name="Heitman J."/>
            <person name="Chen Y."/>
            <person name="Sun S."/>
            <person name="Springer D."/>
            <person name="Dromer F."/>
            <person name="Young S."/>
            <person name="Zeng Q."/>
            <person name="Chapman S."/>
            <person name="Gujja S."/>
            <person name="Saif S."/>
            <person name="Birren B."/>
        </authorList>
    </citation>
    <scope>NUCLEOTIDE SEQUENCE</scope>
    <source>
        <strain evidence="2">CBS 10737</strain>
    </source>
</reference>
<dbReference type="Proteomes" id="UP000094020">
    <property type="component" value="Chromosome 2"/>
</dbReference>
<keyword evidence="4" id="KW-1185">Reference proteome</keyword>
<dbReference type="KEGG" id="kpin:30175351"/>
<dbReference type="EMBL" id="KV700117">
    <property type="protein sequence ID" value="OCF47204.1"/>
    <property type="molecule type" value="Genomic_DNA"/>
</dbReference>
<evidence type="ECO:0000313" key="4">
    <source>
        <dbReference type="Proteomes" id="UP000094020"/>
    </source>
</evidence>
<protein>
    <submittedName>
        <fullName evidence="2">Uncharacterized protein</fullName>
    </submittedName>
</protein>
<proteinExistence type="predicted"/>
<accession>A0A1B9HVA6</accession>
<evidence type="ECO:0000256" key="1">
    <source>
        <dbReference type="SAM" id="MobiDB-lite"/>
    </source>
</evidence>
<dbReference type="OrthoDB" id="5328412at2759"/>
<reference evidence="3" key="2">
    <citation type="submission" date="2013-07" db="EMBL/GenBank/DDBJ databases">
        <authorList>
            <consortium name="The Broad Institute Genome Sequencing Platform"/>
            <person name="Cuomo C."/>
            <person name="Litvintseva A."/>
            <person name="Chen Y."/>
            <person name="Heitman J."/>
            <person name="Sun S."/>
            <person name="Springer D."/>
            <person name="Dromer F."/>
            <person name="Young S.K."/>
            <person name="Zeng Q."/>
            <person name="Gargeya S."/>
            <person name="Fitzgerald M."/>
            <person name="Abouelleil A."/>
            <person name="Alvarado L."/>
            <person name="Berlin A.M."/>
            <person name="Chapman S.B."/>
            <person name="Dewar J."/>
            <person name="Goldberg J."/>
            <person name="Griggs A."/>
            <person name="Gujja S."/>
            <person name="Hansen M."/>
            <person name="Howarth C."/>
            <person name="Imamovic A."/>
            <person name="Larimer J."/>
            <person name="McCowan C."/>
            <person name="Murphy C."/>
            <person name="Pearson M."/>
            <person name="Priest M."/>
            <person name="Roberts A."/>
            <person name="Saif S."/>
            <person name="Shea T."/>
            <person name="Sykes S."/>
            <person name="Wortman J."/>
            <person name="Nusbaum C."/>
            <person name="Birren B."/>
        </authorList>
    </citation>
    <scope>NUCLEOTIDE SEQUENCE</scope>
    <source>
        <strain evidence="3">CBS 10737</strain>
    </source>
</reference>
<organism evidence="2">
    <name type="scientific">Kwoniella pini CBS 10737</name>
    <dbReference type="NCBI Taxonomy" id="1296096"/>
    <lineage>
        <taxon>Eukaryota</taxon>
        <taxon>Fungi</taxon>
        <taxon>Dikarya</taxon>
        <taxon>Basidiomycota</taxon>
        <taxon>Agaricomycotina</taxon>
        <taxon>Tremellomycetes</taxon>
        <taxon>Tremellales</taxon>
        <taxon>Cryptococcaceae</taxon>
        <taxon>Kwoniella</taxon>
    </lineage>
</organism>
<reference evidence="3" key="4">
    <citation type="submission" date="2024-02" db="EMBL/GenBank/DDBJ databases">
        <title>Comparative genomics of Cryptococcus and Kwoniella reveals pathogenesis evolution and contrasting modes of karyotype evolution via chromosome fusion or intercentromeric recombination.</title>
        <authorList>
            <person name="Coelho M.A."/>
            <person name="David-Palma M."/>
            <person name="Shea T."/>
            <person name="Bowers K."/>
            <person name="McGinley-Smith S."/>
            <person name="Mohammad A.W."/>
            <person name="Gnirke A."/>
            <person name="Yurkov A.M."/>
            <person name="Nowrousian M."/>
            <person name="Sun S."/>
            <person name="Cuomo C.A."/>
            <person name="Heitman J."/>
        </authorList>
    </citation>
    <scope>NUCLEOTIDE SEQUENCE</scope>
    <source>
        <strain evidence="3">CBS 10737</strain>
    </source>
</reference>
<evidence type="ECO:0000313" key="2">
    <source>
        <dbReference type="EMBL" id="OCF47204.1"/>
    </source>
</evidence>
<name>A0A1B9HVA6_9TREE</name>
<dbReference type="AlphaFoldDB" id="A0A1B9HVA6"/>
<evidence type="ECO:0000313" key="3">
    <source>
        <dbReference type="EMBL" id="WWC68008.1"/>
    </source>
</evidence>
<dbReference type="GeneID" id="30175351"/>
<dbReference type="EMBL" id="CP144520">
    <property type="protein sequence ID" value="WWC68008.1"/>
    <property type="molecule type" value="Genomic_DNA"/>
</dbReference>